<keyword evidence="1" id="KW-0449">Lipoprotein</keyword>
<dbReference type="PATRIC" id="fig|1339315.3.peg.3504"/>
<organism evidence="1 2">
    <name type="scientific">Bacteroides fragilis str. 3988T(B)14</name>
    <dbReference type="NCBI Taxonomy" id="1339315"/>
    <lineage>
        <taxon>Bacteria</taxon>
        <taxon>Pseudomonadati</taxon>
        <taxon>Bacteroidota</taxon>
        <taxon>Bacteroidia</taxon>
        <taxon>Bacteroidales</taxon>
        <taxon>Bacteroidaceae</taxon>
        <taxon>Bacteroides</taxon>
    </lineage>
</organism>
<name>A0A015SSW4_BACFG</name>
<accession>A0A015SSW4</accession>
<reference evidence="1 2" key="1">
    <citation type="submission" date="2014-02" db="EMBL/GenBank/DDBJ databases">
        <authorList>
            <person name="Sears C."/>
            <person name="Carroll K."/>
            <person name="Sack B.R."/>
            <person name="Qadri F."/>
            <person name="Myers L.L."/>
            <person name="Chung G.-T."/>
            <person name="Escheverria P."/>
            <person name="Fraser C.M."/>
            <person name="Sadzewicz L."/>
            <person name="Shefchek K.A."/>
            <person name="Tallon L."/>
            <person name="Das S.P."/>
            <person name="Daugherty S."/>
            <person name="Mongodin E.F."/>
        </authorList>
    </citation>
    <scope>NUCLEOTIDE SEQUENCE [LARGE SCALE GENOMIC DNA]</scope>
    <source>
        <strain evidence="2">3988T(B)14</strain>
    </source>
</reference>
<evidence type="ECO:0000313" key="1">
    <source>
        <dbReference type="EMBL" id="EXY73382.1"/>
    </source>
</evidence>
<proteinExistence type="predicted"/>
<dbReference type="EMBL" id="JGCY01000358">
    <property type="protein sequence ID" value="EXY73382.1"/>
    <property type="molecule type" value="Genomic_DNA"/>
</dbReference>
<dbReference type="PROSITE" id="PS51257">
    <property type="entry name" value="PROKAR_LIPOPROTEIN"/>
    <property type="match status" value="1"/>
</dbReference>
<protein>
    <submittedName>
        <fullName evidence="1">Putative lipoprotein</fullName>
    </submittedName>
</protein>
<dbReference type="RefSeq" id="WP_032588407.1">
    <property type="nucleotide sequence ID" value="NZ_JGCY01000358.1"/>
</dbReference>
<dbReference type="Pfam" id="PF16434">
    <property type="entry name" value="DUF5031"/>
    <property type="match status" value="1"/>
</dbReference>
<gene>
    <name evidence="1" type="ORF">M124_2817</name>
</gene>
<dbReference type="InterPro" id="IPR032212">
    <property type="entry name" value="DUF5031"/>
</dbReference>
<comment type="caution">
    <text evidence="1">The sequence shown here is derived from an EMBL/GenBank/DDBJ whole genome shotgun (WGS) entry which is preliminary data.</text>
</comment>
<evidence type="ECO:0000313" key="2">
    <source>
        <dbReference type="Proteomes" id="UP000020529"/>
    </source>
</evidence>
<dbReference type="AlphaFoldDB" id="A0A015SSW4"/>
<dbReference type="Proteomes" id="UP000020529">
    <property type="component" value="Unassembled WGS sequence"/>
</dbReference>
<sequence length="377" mass="42503">MKPHTLFLTLGILLLGFSACEPLNETPETPAFSLNLTSPDGEPSTDNDNAVLQKLVYHLFIFRSNTANPSPDNDGSNYTFWRHTGDLTLKQIREYTLSIPSESTDRSYLLLVHATPKEKPESEIISKEGMTFSESEISMIKENDNNYVPLSKDNYYAIQQLTPEDIAQGKTSIEFKLKRAVGELVFDVMKCDEKSHNPIDIDTECSSTLDRVFRIDIEINGVIPKVSLTNETRNPERINICFSKEIVLKSDYTPDFANNTGVIEPLTNAPLDTNEKAVKGATRICGPYLFSKMTLDHPDEEATDPEEGIKTILNFSYYDTTPLPNGSYSTKKLILSLTDKPLTIVKDHYTVTNIRLRNNRIIDLSVSGDFGIDWKWD</sequence>